<keyword evidence="1" id="KW-1133">Transmembrane helix</keyword>
<evidence type="ECO:0000313" key="4">
    <source>
        <dbReference type="Proteomes" id="UP000076321"/>
    </source>
</evidence>
<evidence type="ECO:0000313" key="3">
    <source>
        <dbReference type="EMBL" id="OKA07388.1"/>
    </source>
</evidence>
<feature type="transmembrane region" description="Helical" evidence="1">
    <location>
        <begin position="28"/>
        <end position="48"/>
    </location>
</feature>
<comment type="caution">
    <text evidence="2">The sequence shown here is derived from an EMBL/GenBank/DDBJ whole genome shotgun (WGS) entry which is preliminary data.</text>
</comment>
<evidence type="ECO:0000313" key="2">
    <source>
        <dbReference type="EMBL" id="KZB79205.1"/>
    </source>
</evidence>
<accession>A0A154M3L6</accession>
<keyword evidence="5" id="KW-1185">Reference proteome</keyword>
<protein>
    <submittedName>
        <fullName evidence="2">Uncharacterized protein</fullName>
    </submittedName>
</protein>
<dbReference type="Proteomes" id="UP000076321">
    <property type="component" value="Unassembled WGS sequence"/>
</dbReference>
<name>A0A154M3L6_9PSEU</name>
<keyword evidence="1" id="KW-0812">Transmembrane</keyword>
<evidence type="ECO:0000256" key="1">
    <source>
        <dbReference type="SAM" id="Phobius"/>
    </source>
</evidence>
<sequence length="163" mass="17199">MSDYPNHPASTETSTVAGRDRPGTINGAFWAFLASAVIGLLSGVLAFANKDALVEATRNANRQGGAQLTEAQIDQAATFIIIVGLVIAVAFALLYLLFAVKLRAGRNWARIVLTVLTALQLISVIFSTNTIMGYLSVLAAVVGVVLSFTTPSNEYIAATKVAR</sequence>
<gene>
    <name evidence="3" type="ORF">ATP06_0216205</name>
    <name evidence="2" type="ORF">AVL48_16525</name>
</gene>
<feature type="transmembrane region" description="Helical" evidence="1">
    <location>
        <begin position="131"/>
        <end position="150"/>
    </location>
</feature>
<dbReference type="AlphaFoldDB" id="A0A154M3L6"/>
<feature type="transmembrane region" description="Helical" evidence="1">
    <location>
        <begin position="76"/>
        <end position="100"/>
    </location>
</feature>
<dbReference type="Proteomes" id="UP000186883">
    <property type="component" value="Unassembled WGS sequence"/>
</dbReference>
<proteinExistence type="predicted"/>
<dbReference type="RefSeq" id="WP_061981027.1">
    <property type="nucleotide sequence ID" value="NZ_FOPQ01000002.1"/>
</dbReference>
<reference evidence="2 4" key="1">
    <citation type="submission" date="2015-12" db="EMBL/GenBank/DDBJ databases">
        <title>Amycolatopsis regifaucium genome sequencing and assembly.</title>
        <authorList>
            <person name="Mayilraj S."/>
        </authorList>
    </citation>
    <scope>NUCLEOTIDE SEQUENCE [LARGE SCALE GENOMIC DNA]</scope>
    <source>
        <strain evidence="2 4">GY080</strain>
    </source>
</reference>
<reference evidence="3 5" key="2">
    <citation type="submission" date="2016-11" db="EMBL/GenBank/DDBJ databases">
        <title>Genome sequencing of Amycolatopsis regifaucium.</title>
        <authorList>
            <person name="Mayilraj S."/>
            <person name="Kaur N."/>
        </authorList>
    </citation>
    <scope>NUCLEOTIDE SEQUENCE [LARGE SCALE GENOMIC DNA]</scope>
    <source>
        <strain evidence="3 5">GY080</strain>
    </source>
</reference>
<evidence type="ECO:0000313" key="5">
    <source>
        <dbReference type="Proteomes" id="UP000186883"/>
    </source>
</evidence>
<keyword evidence="1" id="KW-0472">Membrane</keyword>
<feature type="transmembrane region" description="Helical" evidence="1">
    <location>
        <begin position="107"/>
        <end position="125"/>
    </location>
</feature>
<dbReference type="OrthoDB" id="3831145at2"/>
<dbReference type="EMBL" id="LOBU02000013">
    <property type="protein sequence ID" value="OKA07388.1"/>
    <property type="molecule type" value="Genomic_DNA"/>
</dbReference>
<dbReference type="EMBL" id="LQCI01000052">
    <property type="protein sequence ID" value="KZB79205.1"/>
    <property type="molecule type" value="Genomic_DNA"/>
</dbReference>
<organism evidence="2 4">
    <name type="scientific">Amycolatopsis regifaucium</name>
    <dbReference type="NCBI Taxonomy" id="546365"/>
    <lineage>
        <taxon>Bacteria</taxon>
        <taxon>Bacillati</taxon>
        <taxon>Actinomycetota</taxon>
        <taxon>Actinomycetes</taxon>
        <taxon>Pseudonocardiales</taxon>
        <taxon>Pseudonocardiaceae</taxon>
        <taxon>Amycolatopsis</taxon>
    </lineage>
</organism>